<evidence type="ECO:0000256" key="1">
    <source>
        <dbReference type="SAM" id="MobiDB-lite"/>
    </source>
</evidence>
<protein>
    <submittedName>
        <fullName evidence="2">Uncharacterized protein</fullName>
    </submittedName>
</protein>
<gene>
    <name evidence="2" type="ORF">NCTC7915_00290</name>
</gene>
<feature type="region of interest" description="Disordered" evidence="1">
    <location>
        <begin position="142"/>
        <end position="178"/>
    </location>
</feature>
<evidence type="ECO:0000313" key="3">
    <source>
        <dbReference type="Proteomes" id="UP000254118"/>
    </source>
</evidence>
<dbReference type="EMBL" id="UFYA01000001">
    <property type="protein sequence ID" value="STD04709.1"/>
    <property type="molecule type" value="Genomic_DNA"/>
</dbReference>
<feature type="compositionally biased region" description="Polar residues" evidence="1">
    <location>
        <begin position="154"/>
        <end position="163"/>
    </location>
</feature>
<reference evidence="2 3" key="1">
    <citation type="submission" date="2018-06" db="EMBL/GenBank/DDBJ databases">
        <authorList>
            <consortium name="Pathogen Informatics"/>
            <person name="Doyle S."/>
        </authorList>
    </citation>
    <scope>NUCLEOTIDE SEQUENCE [LARGE SCALE GENOMIC DNA]</scope>
    <source>
        <strain evidence="2 3">NCTC7915</strain>
    </source>
</reference>
<dbReference type="AlphaFoldDB" id="A0AA46BLK2"/>
<dbReference type="RefSeq" id="WP_115029340.1">
    <property type="nucleotide sequence ID" value="NZ_JAAFNO010000001.1"/>
</dbReference>
<comment type="caution">
    <text evidence="2">The sequence shown here is derived from an EMBL/GenBank/DDBJ whole genome shotgun (WGS) entry which is preliminary data.</text>
</comment>
<sequence length="178" mass="19515">MVDRKALVARLFKLGVTYGPIAYEGVMRNRGAIEHVARKSFTRSTTYEHMAYEHAAGLVNGSVLLTFDGDTRVYVVFSGDRPVATHPAVPTPIDRLLENYDITRRLTPEQWVRENAEAQALKSSASVTSRLRGIPRAITRGSAASRATIRITPRVSTSTPAEKTPTEKTGTDSPSSQD</sequence>
<organism evidence="2 3">
    <name type="scientific">Dermatophilus congolensis</name>
    <dbReference type="NCBI Taxonomy" id="1863"/>
    <lineage>
        <taxon>Bacteria</taxon>
        <taxon>Bacillati</taxon>
        <taxon>Actinomycetota</taxon>
        <taxon>Actinomycetes</taxon>
        <taxon>Micrococcales</taxon>
        <taxon>Dermatophilaceae</taxon>
        <taxon>Dermatophilus</taxon>
    </lineage>
</organism>
<accession>A0AA46BLK2</accession>
<proteinExistence type="predicted"/>
<name>A0AA46BLK2_9MICO</name>
<evidence type="ECO:0000313" key="2">
    <source>
        <dbReference type="EMBL" id="STD04709.1"/>
    </source>
</evidence>
<dbReference type="Proteomes" id="UP000254118">
    <property type="component" value="Unassembled WGS sequence"/>
</dbReference>